<organism evidence="1 2">
    <name type="scientific">Nitrosospira multiformis</name>
    <dbReference type="NCBI Taxonomy" id="1231"/>
    <lineage>
        <taxon>Bacteria</taxon>
        <taxon>Pseudomonadati</taxon>
        <taxon>Pseudomonadota</taxon>
        <taxon>Betaproteobacteria</taxon>
        <taxon>Nitrosomonadales</taxon>
        <taxon>Nitrosomonadaceae</taxon>
        <taxon>Nitrosospira</taxon>
    </lineage>
</organism>
<protein>
    <submittedName>
        <fullName evidence="1">Uncharacterized protein</fullName>
    </submittedName>
</protein>
<proteinExistence type="predicted"/>
<reference evidence="1 2" key="1">
    <citation type="submission" date="2016-10" db="EMBL/GenBank/DDBJ databases">
        <authorList>
            <person name="de Groot N.N."/>
        </authorList>
    </citation>
    <scope>NUCLEOTIDE SEQUENCE [LARGE SCALE GENOMIC DNA]</scope>
    <source>
        <strain evidence="1 2">Nl18</strain>
    </source>
</reference>
<dbReference type="EMBL" id="FOCT01000010">
    <property type="protein sequence ID" value="SEO03986.1"/>
    <property type="molecule type" value="Genomic_DNA"/>
</dbReference>
<evidence type="ECO:0000313" key="1">
    <source>
        <dbReference type="EMBL" id="SEO03986.1"/>
    </source>
</evidence>
<accession>A0A1H8LGT1</accession>
<gene>
    <name evidence="1" type="ORF">SAMN05216404_11090</name>
</gene>
<evidence type="ECO:0000313" key="2">
    <source>
        <dbReference type="Proteomes" id="UP000183898"/>
    </source>
</evidence>
<sequence>MPGWFIKGALVSFMPTFIGSSPNVILFQFNPETITHTWTPAPPDPQANKDPLAVKGIPGEEFSFSLALNSNDAIADSDANQVAAGLAIVSGIYPRLAALEMLQYPSRAFDGGLVGQVSAAANAAGAVTSGAARAAAGAVGGDTIASAVSATVCSAAKKEVPASHVPTVLFVWGPQRIVPVRVTNLAITEKLYDRMLNPTQADVQITLRVLTLDELGKVEGALGLVARVAYKYSQGLRQTHAVANLGDPVGSVIGMLPNSF</sequence>
<dbReference type="Proteomes" id="UP000183898">
    <property type="component" value="Unassembled WGS sequence"/>
</dbReference>
<dbReference type="AlphaFoldDB" id="A0A1H8LGT1"/>
<name>A0A1H8LGT1_9PROT</name>